<evidence type="ECO:0000259" key="5">
    <source>
        <dbReference type="Pfam" id="PF23586"/>
    </source>
</evidence>
<dbReference type="Pfam" id="PF00400">
    <property type="entry name" value="WD40"/>
    <property type="match status" value="2"/>
</dbReference>
<feature type="repeat" description="WD" evidence="3">
    <location>
        <begin position="41"/>
        <end position="82"/>
    </location>
</feature>
<sequence>MVISKFSASKNALPKLGYLFICFFFLLSLVSKAQEPKLMLPIGHTSYLKSIKISPQGEKAITVGEDKKTILWDIETGYRLADLANENMGLDDVLFNANGTRILGTLKYGDGTSIPLWDGKTGELITRLTHAKTIRYAEFSPDKKKILTASYDGFVKIWDPSNGSLLDSLTVNTLVFKAIFSPDGQQIVTADARSIIIWDLLKKVPLFTLDGHTDIVTDITFSPDQSKILSSSYDHTSKIWDAKTGKLLYTLNLNDKLEEAYFNVTGNAFVTKVNGFDHKNIKLWDANTGNLIETLSSDKDEPRFATFSHDGKIIASGSSTEEVKIWEVQTGKLLQTLKAHYGGARVALFTPDDSKLTVGTGSTNTKFWDLKTGSLIFDFKGDGNGVLTITMTLDGKRLITPMGNLAQVWDLEKNTLVTQLKGATTNAIEKIEFLDDQKTLITDNATGRFTRIWDIENGDMLGGQMYAQNDIERIVYGKNYLKALVRYKDSKTHEIWDLRKGTLISTLDKKYSGYQNRWAFTPDETKLATASASENLINIWDNSTGQLIRQIDRKNKVTINHLLITPDNKLLLCIDNESNAMIWDLATGNEIATINNMSGKFFHNFAFIGHKNWFLTSDKGNAKIWDIGTGALVMNLTGVKESIRYWKISSDSKRFLTAEFYQENAKLWNLDTKKLIAELPGAKREVGKIVVSPDWKYIMISSSFGPKINVFNGTDGTLIHSIDAHKISTSNLILATETNTFFSYGSDEIKRWDLVTGKLLMNYSWPKKYASSFAYDYKTKQLLAGSSGGEIRSWNVETGTVINNFTGHNSYIYVVKFGPKENTIISSAEDQTVKTWNILTGKNISTFFPVGEADFLNKVNYGYYKSSPGASKLLHYVSKDLQPINFDQLDVKYNRPDKVLQEMGSADTSLITAFHKAYLKRIKKLGIDTAAFKANFALPTLNIVNRDKLAFEQKENLISIHIKASDSINKIDRFNIWVNETPLYGLKGISLKSKKIQLLDTTITIKLSDGNNQIDASITNGNGIESYRIPILVKYTPEKVSSEKLYFVGIGINDFAQKENNLKWSVKDVRDLVKAMKIKYGDDILIDTLFDQQVTIANVSALKEKLKQSNINDKVIITYSGHGLLNKDFDYFLSTYDVDFNKPEKNGLAYDTLEDLLDNIPARKKLLLIDACHSGELDKDELLKINNAEQSLAKNNTQGGKGVKVINTGNKKANMKSSLELMQQLFANVGRSTGATVISAAAGTQFALEKNDLKNGVFSYSILEYMQANPHATVTDLKKYVNKRVAELTAGLQVPTTRNETKNLNWKVW</sequence>
<dbReference type="PANTHER" id="PTHR14604">
    <property type="entry name" value="WD40 REPEAT PF20"/>
    <property type="match status" value="1"/>
</dbReference>
<dbReference type="GO" id="GO:0004197">
    <property type="term" value="F:cysteine-type endopeptidase activity"/>
    <property type="evidence" value="ECO:0007669"/>
    <property type="project" value="InterPro"/>
</dbReference>
<dbReference type="SUPFAM" id="SSF50978">
    <property type="entry name" value="WD40 repeat-like"/>
    <property type="match status" value="1"/>
</dbReference>
<feature type="repeat" description="WD" evidence="3">
    <location>
        <begin position="337"/>
        <end position="378"/>
    </location>
</feature>
<feature type="repeat" description="WD" evidence="3">
    <location>
        <begin position="805"/>
        <end position="846"/>
    </location>
</feature>
<dbReference type="OrthoDB" id="779998at2"/>
<feature type="repeat" description="WD" evidence="3">
    <location>
        <begin position="209"/>
        <end position="250"/>
    </location>
</feature>
<dbReference type="Gene3D" id="3.40.50.1460">
    <property type="match status" value="1"/>
</dbReference>
<dbReference type="InterPro" id="IPR029030">
    <property type="entry name" value="Caspase-like_dom_sf"/>
</dbReference>
<evidence type="ECO:0000256" key="3">
    <source>
        <dbReference type="PROSITE-ProRule" id="PRU00221"/>
    </source>
</evidence>
<dbReference type="InterPro" id="IPR015943">
    <property type="entry name" value="WD40/YVTN_repeat-like_dom_sf"/>
</dbReference>
<keyword evidence="1 3" id="KW-0853">WD repeat</keyword>
<dbReference type="InterPro" id="IPR050995">
    <property type="entry name" value="WD-F-box_domain-protein"/>
</dbReference>
<evidence type="ECO:0000259" key="4">
    <source>
        <dbReference type="Pfam" id="PF00656"/>
    </source>
</evidence>
<dbReference type="InterPro" id="IPR011047">
    <property type="entry name" value="Quinoprotein_ADH-like_sf"/>
</dbReference>
<evidence type="ECO:0000256" key="1">
    <source>
        <dbReference type="ARBA" id="ARBA00022574"/>
    </source>
</evidence>
<keyword evidence="2" id="KW-0677">Repeat</keyword>
<feature type="domain" description="NWD2 C-terminal beta-propeller" evidence="5">
    <location>
        <begin position="130"/>
        <end position="296"/>
    </location>
</feature>
<dbReference type="PROSITE" id="PS00678">
    <property type="entry name" value="WD_REPEATS_1"/>
    <property type="match status" value="3"/>
</dbReference>
<reference evidence="6 7" key="1">
    <citation type="submission" date="2019-02" db="EMBL/GenBank/DDBJ databases">
        <title>Pedobacter sp. RP-1-13 sp. nov., isolated from Arctic soil.</title>
        <authorList>
            <person name="Dahal R.H."/>
        </authorList>
    </citation>
    <scope>NUCLEOTIDE SEQUENCE [LARGE SCALE GENOMIC DNA]</scope>
    <source>
        <strain evidence="6 7">RP-1-13</strain>
    </source>
</reference>
<evidence type="ECO:0000256" key="2">
    <source>
        <dbReference type="ARBA" id="ARBA00022737"/>
    </source>
</evidence>
<dbReference type="EMBL" id="SJSK01000001">
    <property type="protein sequence ID" value="TCC94339.1"/>
    <property type="molecule type" value="Genomic_DNA"/>
</dbReference>
<evidence type="ECO:0000313" key="6">
    <source>
        <dbReference type="EMBL" id="TCC94339.1"/>
    </source>
</evidence>
<proteinExistence type="predicted"/>
<dbReference type="Pfam" id="PF23586">
    <property type="entry name" value="Beta-prop_NWD2_C"/>
    <property type="match status" value="1"/>
</dbReference>
<gene>
    <name evidence="6" type="ORF">EZ428_06090</name>
</gene>
<keyword evidence="7" id="KW-1185">Reference proteome</keyword>
<protein>
    <submittedName>
        <fullName evidence="6">Uncharacterized protein</fullName>
    </submittedName>
</protein>
<dbReference type="SMART" id="SM00320">
    <property type="entry name" value="WD40"/>
    <property type="match status" value="14"/>
</dbReference>
<dbReference type="InterPro" id="IPR011600">
    <property type="entry name" value="Pept_C14_caspase"/>
</dbReference>
<name>A0A4R0N3C2_9SPHI</name>
<dbReference type="InterPro" id="IPR036322">
    <property type="entry name" value="WD40_repeat_dom_sf"/>
</dbReference>
<dbReference type="Pfam" id="PF00656">
    <property type="entry name" value="Peptidase_C14"/>
    <property type="match status" value="1"/>
</dbReference>
<dbReference type="InterPro" id="IPR056534">
    <property type="entry name" value="Beta-prop_NWD2_C"/>
</dbReference>
<dbReference type="SUPFAM" id="SSF52129">
    <property type="entry name" value="Caspase-like"/>
    <property type="match status" value="1"/>
</dbReference>
<dbReference type="InterPro" id="IPR001680">
    <property type="entry name" value="WD40_rpt"/>
</dbReference>
<dbReference type="Proteomes" id="UP000292884">
    <property type="component" value="Unassembled WGS sequence"/>
</dbReference>
<feature type="repeat" description="WD" evidence="3">
    <location>
        <begin position="127"/>
        <end position="168"/>
    </location>
</feature>
<dbReference type="PROSITE" id="PS50294">
    <property type="entry name" value="WD_REPEATS_REGION"/>
    <property type="match status" value="4"/>
</dbReference>
<feature type="domain" description="Peptidase C14 caspase" evidence="4">
    <location>
        <begin position="1050"/>
        <end position="1299"/>
    </location>
</feature>
<dbReference type="Gene3D" id="2.130.10.10">
    <property type="entry name" value="YVTN repeat-like/Quinoprotein amine dehydrogenase"/>
    <property type="match status" value="5"/>
</dbReference>
<organism evidence="6 7">
    <name type="scientific">Pedobacter frigiditerrae</name>
    <dbReference type="NCBI Taxonomy" id="2530452"/>
    <lineage>
        <taxon>Bacteria</taxon>
        <taxon>Pseudomonadati</taxon>
        <taxon>Bacteroidota</taxon>
        <taxon>Sphingobacteriia</taxon>
        <taxon>Sphingobacteriales</taxon>
        <taxon>Sphingobacteriaceae</taxon>
        <taxon>Pedobacter</taxon>
    </lineage>
</organism>
<dbReference type="CDD" id="cd00200">
    <property type="entry name" value="WD40"/>
    <property type="match status" value="1"/>
</dbReference>
<evidence type="ECO:0000313" key="7">
    <source>
        <dbReference type="Proteomes" id="UP000292884"/>
    </source>
</evidence>
<dbReference type="PROSITE" id="PS50082">
    <property type="entry name" value="WD_REPEATS_2"/>
    <property type="match status" value="6"/>
</dbReference>
<dbReference type="PANTHER" id="PTHR14604:SF4">
    <property type="entry name" value="F-BOX DOMAIN-CONTAINING PROTEIN"/>
    <property type="match status" value="1"/>
</dbReference>
<dbReference type="GO" id="GO:0006508">
    <property type="term" value="P:proteolysis"/>
    <property type="evidence" value="ECO:0007669"/>
    <property type="project" value="InterPro"/>
</dbReference>
<dbReference type="InterPro" id="IPR019775">
    <property type="entry name" value="WD40_repeat_CS"/>
</dbReference>
<dbReference type="SUPFAM" id="SSF50998">
    <property type="entry name" value="Quinoprotein alcohol dehydrogenase-like"/>
    <property type="match status" value="2"/>
</dbReference>
<accession>A0A4R0N3C2</accession>
<feature type="repeat" description="WD" evidence="3">
    <location>
        <begin position="295"/>
        <end position="336"/>
    </location>
</feature>
<comment type="caution">
    <text evidence="6">The sequence shown here is derived from an EMBL/GenBank/DDBJ whole genome shotgun (WGS) entry which is preliminary data.</text>
</comment>